<keyword evidence="3" id="KW-1185">Reference proteome</keyword>
<dbReference type="EMBL" id="JAESWA010000022">
    <property type="protein sequence ID" value="MBL4931984.1"/>
    <property type="molecule type" value="Genomic_DNA"/>
</dbReference>
<keyword evidence="1" id="KW-0472">Membrane</keyword>
<organism evidence="2 3">
    <name type="scientific">Clostridium paridis</name>
    <dbReference type="NCBI Taxonomy" id="2803863"/>
    <lineage>
        <taxon>Bacteria</taxon>
        <taxon>Bacillati</taxon>
        <taxon>Bacillota</taxon>
        <taxon>Clostridia</taxon>
        <taxon>Eubacteriales</taxon>
        <taxon>Clostridiaceae</taxon>
        <taxon>Clostridium</taxon>
    </lineage>
</organism>
<dbReference type="AlphaFoldDB" id="A0A937FER0"/>
<feature type="transmembrane region" description="Helical" evidence="1">
    <location>
        <begin position="122"/>
        <end position="144"/>
    </location>
</feature>
<dbReference type="PANTHER" id="PTHR43471:SF12">
    <property type="entry name" value="HYPOTHETICAL MEMBRANE PROTEIN, CONSERVED"/>
    <property type="match status" value="1"/>
</dbReference>
<feature type="transmembrane region" description="Helical" evidence="1">
    <location>
        <begin position="71"/>
        <end position="92"/>
    </location>
</feature>
<evidence type="ECO:0000313" key="3">
    <source>
        <dbReference type="Proteomes" id="UP000623681"/>
    </source>
</evidence>
<comment type="caution">
    <text evidence="2">The sequence shown here is derived from an EMBL/GenBank/DDBJ whole genome shotgun (WGS) entry which is preliminary data.</text>
</comment>
<feature type="transmembrane region" description="Helical" evidence="1">
    <location>
        <begin position="16"/>
        <end position="36"/>
    </location>
</feature>
<dbReference type="Proteomes" id="UP000623681">
    <property type="component" value="Unassembled WGS sequence"/>
</dbReference>
<sequence length="266" mass="29652">MNMFLHELKTLRKTTTIWIIVLVALLALYLSIYPGMANDAEDFKKLLEGYPASVRAMLGINLDTITSILGFYSMIFSFIVVFGAIQAMNLGVSILSRESRERTADFLLVKPVSRTSIVTAKLSAAFTVIIITNIIFLAVSFIMANAVKTADFDVNTFLLINFTLFFIQVIFVAIGMVSSVFFNKLKNILPLSLGVVFGLYMLGTLIATGKDANTARYFSPFKYFDIPYIIKNISYESSYMITGIAIVIISIIVSYIVYNKKDIHAV</sequence>
<evidence type="ECO:0000256" key="1">
    <source>
        <dbReference type="SAM" id="Phobius"/>
    </source>
</evidence>
<evidence type="ECO:0000313" key="2">
    <source>
        <dbReference type="EMBL" id="MBL4931984.1"/>
    </source>
</evidence>
<protein>
    <submittedName>
        <fullName evidence="2">ABC transporter permease subunit</fullName>
    </submittedName>
</protein>
<name>A0A937FER0_9CLOT</name>
<feature type="transmembrane region" description="Helical" evidence="1">
    <location>
        <begin position="188"/>
        <end position="207"/>
    </location>
</feature>
<keyword evidence="1" id="KW-0812">Transmembrane</keyword>
<dbReference type="GO" id="GO:0005886">
    <property type="term" value="C:plasma membrane"/>
    <property type="evidence" value="ECO:0007669"/>
    <property type="project" value="UniProtKB-SubCell"/>
</dbReference>
<dbReference type="RefSeq" id="WP_202767363.1">
    <property type="nucleotide sequence ID" value="NZ_JAESWA010000022.1"/>
</dbReference>
<dbReference type="GO" id="GO:0140359">
    <property type="term" value="F:ABC-type transporter activity"/>
    <property type="evidence" value="ECO:0007669"/>
    <property type="project" value="InterPro"/>
</dbReference>
<dbReference type="Pfam" id="PF12679">
    <property type="entry name" value="ABC2_membrane_2"/>
    <property type="match status" value="1"/>
</dbReference>
<feature type="transmembrane region" description="Helical" evidence="1">
    <location>
        <begin position="156"/>
        <end position="181"/>
    </location>
</feature>
<proteinExistence type="predicted"/>
<gene>
    <name evidence="2" type="ORF">JK634_09230</name>
</gene>
<feature type="transmembrane region" description="Helical" evidence="1">
    <location>
        <begin position="239"/>
        <end position="258"/>
    </location>
</feature>
<keyword evidence="1" id="KW-1133">Transmembrane helix</keyword>
<reference evidence="2" key="1">
    <citation type="submission" date="2021-01" db="EMBL/GenBank/DDBJ databases">
        <title>Genome public.</title>
        <authorList>
            <person name="Liu C."/>
            <person name="Sun Q."/>
        </authorList>
    </citation>
    <scope>NUCLEOTIDE SEQUENCE</scope>
    <source>
        <strain evidence="2">YIM B02565</strain>
    </source>
</reference>
<accession>A0A937FER0</accession>
<dbReference type="PANTHER" id="PTHR43471">
    <property type="entry name" value="ABC TRANSPORTER PERMEASE"/>
    <property type="match status" value="1"/>
</dbReference>